<comment type="caution">
    <text evidence="2">The sequence shown here is derived from an EMBL/GenBank/DDBJ whole genome shotgun (WGS) entry which is preliminary data.</text>
</comment>
<dbReference type="OrthoDB" id="5389929at2759"/>
<proteinExistence type="predicted"/>
<evidence type="ECO:0000313" key="2">
    <source>
        <dbReference type="EMBL" id="KZZ98702.1"/>
    </source>
</evidence>
<evidence type="ECO:0000313" key="3">
    <source>
        <dbReference type="Proteomes" id="UP000078544"/>
    </source>
</evidence>
<keyword evidence="3" id="KW-1185">Reference proteome</keyword>
<accession>A0A162IUS5</accession>
<dbReference type="Pfam" id="PF24809">
    <property type="entry name" value="DUF7708"/>
    <property type="match status" value="1"/>
</dbReference>
<name>A0A162IUS5_9HYPO</name>
<feature type="domain" description="DUF7708" evidence="1">
    <location>
        <begin position="101"/>
        <end position="235"/>
    </location>
</feature>
<gene>
    <name evidence="2" type="ORF">AAL_03220</name>
</gene>
<dbReference type="EMBL" id="AZGY01000005">
    <property type="protein sequence ID" value="KZZ98702.1"/>
    <property type="molecule type" value="Genomic_DNA"/>
</dbReference>
<dbReference type="AlphaFoldDB" id="A0A162IUS5"/>
<organism evidence="2 3">
    <name type="scientific">Moelleriella libera RCEF 2490</name>
    <dbReference type="NCBI Taxonomy" id="1081109"/>
    <lineage>
        <taxon>Eukaryota</taxon>
        <taxon>Fungi</taxon>
        <taxon>Dikarya</taxon>
        <taxon>Ascomycota</taxon>
        <taxon>Pezizomycotina</taxon>
        <taxon>Sordariomycetes</taxon>
        <taxon>Hypocreomycetidae</taxon>
        <taxon>Hypocreales</taxon>
        <taxon>Clavicipitaceae</taxon>
        <taxon>Moelleriella</taxon>
    </lineage>
</organism>
<dbReference type="STRING" id="1081109.A0A162IUS5"/>
<dbReference type="Proteomes" id="UP000078544">
    <property type="component" value="Unassembled WGS sequence"/>
</dbReference>
<dbReference type="InterPro" id="IPR056125">
    <property type="entry name" value="DUF7708"/>
</dbReference>
<reference evidence="2 3" key="1">
    <citation type="journal article" date="2016" name="Genome Biol. Evol.">
        <title>Divergent and convergent evolution of fungal pathogenicity.</title>
        <authorList>
            <person name="Shang Y."/>
            <person name="Xiao G."/>
            <person name="Zheng P."/>
            <person name="Cen K."/>
            <person name="Zhan S."/>
            <person name="Wang C."/>
        </authorList>
    </citation>
    <scope>NUCLEOTIDE SEQUENCE [LARGE SCALE GENOMIC DNA]</scope>
    <source>
        <strain evidence="2 3">RCEF 2490</strain>
    </source>
</reference>
<evidence type="ECO:0000259" key="1">
    <source>
        <dbReference type="Pfam" id="PF24809"/>
    </source>
</evidence>
<protein>
    <recommendedName>
        <fullName evidence="1">DUF7708 domain-containing protein</fullName>
    </recommendedName>
</protein>
<sequence length="553" mass="63028">MEGSDINHAVGRPTSSKCLTGQDLAVVERSDCEQQEFHSFAESRRNFSEEERSALKLNTVAGFDHFWNAAIKAKGNFDAGREHGVGLAMKRIQRISASAQDILHHIEPVVELVRDFAAPYGNLAIGTMSFLFIVAKNRAAMDDLAGDALLQIRDRVVGLRVYRHIYNDSHELDRLLQSKIVQAYESFVGFCMEVTRFYCRGRMKRWMKAAWGSNSFAQRASEIQQAIVDVRRLSEELLSKNVDTIKKINIAQGKEIEALKAQIKDLQEGHNSDRLADIKVLLGLATYSDDIESNLFRTHEDYINTEFERNWAHLERMHGARLEAFMNDHASFRDWHRSSHSCMLILAGYNHDSFYRSGECWLSPVAFDLIARQRGSTHQEPLAFCILGPGQFNSLPQVLSRVILQLLVMNNRALQDTAEYLELIAGVREYHDASRVPKDFDLRSYMMLEKVALRVLKTFNASQTVHIILDRVDRCNGEVQNRHRKQLLRSLVHLTENATVRVRVLAVVNGYDWGALEEQLDELGRTNSWSVIFDKVYQRTLREASDGVGLTSA</sequence>